<dbReference type="Proteomes" id="UP000015241">
    <property type="component" value="Unassembled WGS sequence"/>
</dbReference>
<evidence type="ECO:0000256" key="1">
    <source>
        <dbReference type="SAM" id="MobiDB-lite"/>
    </source>
</evidence>
<feature type="region of interest" description="Disordered" evidence="1">
    <location>
        <begin position="1"/>
        <end position="59"/>
    </location>
</feature>
<feature type="region of interest" description="Disordered" evidence="1">
    <location>
        <begin position="223"/>
        <end position="265"/>
    </location>
</feature>
<feature type="compositionally biased region" description="Low complexity" evidence="1">
    <location>
        <begin position="389"/>
        <end position="401"/>
    </location>
</feature>
<organism evidence="2 3">
    <name type="scientific">Fomitopsis schrenkii</name>
    <name type="common">Brown rot fungus</name>
    <dbReference type="NCBI Taxonomy" id="2126942"/>
    <lineage>
        <taxon>Eukaryota</taxon>
        <taxon>Fungi</taxon>
        <taxon>Dikarya</taxon>
        <taxon>Basidiomycota</taxon>
        <taxon>Agaricomycotina</taxon>
        <taxon>Agaricomycetes</taxon>
        <taxon>Polyporales</taxon>
        <taxon>Fomitopsis</taxon>
    </lineage>
</organism>
<protein>
    <submittedName>
        <fullName evidence="2">Uncharacterized protein</fullName>
    </submittedName>
</protein>
<keyword evidence="3" id="KW-1185">Reference proteome</keyword>
<dbReference type="HOGENOM" id="CLU_024586_0_0_1"/>
<reference evidence="2 3" key="1">
    <citation type="journal article" date="2012" name="Science">
        <title>The Paleozoic origin of enzymatic lignin decomposition reconstructed from 31 fungal genomes.</title>
        <authorList>
            <person name="Floudas D."/>
            <person name="Binder M."/>
            <person name="Riley R."/>
            <person name="Barry K."/>
            <person name="Blanchette R.A."/>
            <person name="Henrissat B."/>
            <person name="Martinez A.T."/>
            <person name="Otillar R."/>
            <person name="Spatafora J.W."/>
            <person name="Yadav J.S."/>
            <person name="Aerts A."/>
            <person name="Benoit I."/>
            <person name="Boyd A."/>
            <person name="Carlson A."/>
            <person name="Copeland A."/>
            <person name="Coutinho P.M."/>
            <person name="de Vries R.P."/>
            <person name="Ferreira P."/>
            <person name="Findley K."/>
            <person name="Foster B."/>
            <person name="Gaskell J."/>
            <person name="Glotzer D."/>
            <person name="Gorecki P."/>
            <person name="Heitman J."/>
            <person name="Hesse C."/>
            <person name="Hori C."/>
            <person name="Igarashi K."/>
            <person name="Jurgens J.A."/>
            <person name="Kallen N."/>
            <person name="Kersten P."/>
            <person name="Kohler A."/>
            <person name="Kuees U."/>
            <person name="Kumar T.K.A."/>
            <person name="Kuo A."/>
            <person name="LaButti K."/>
            <person name="Larrondo L.F."/>
            <person name="Lindquist E."/>
            <person name="Ling A."/>
            <person name="Lombard V."/>
            <person name="Lucas S."/>
            <person name="Lundell T."/>
            <person name="Martin R."/>
            <person name="McLaughlin D.J."/>
            <person name="Morgenstern I."/>
            <person name="Morin E."/>
            <person name="Murat C."/>
            <person name="Nagy L.G."/>
            <person name="Nolan M."/>
            <person name="Ohm R.A."/>
            <person name="Patyshakuliyeva A."/>
            <person name="Rokas A."/>
            <person name="Ruiz-Duenas F.J."/>
            <person name="Sabat G."/>
            <person name="Salamov A."/>
            <person name="Samejima M."/>
            <person name="Schmutz J."/>
            <person name="Slot J.C."/>
            <person name="St John F."/>
            <person name="Stenlid J."/>
            <person name="Sun H."/>
            <person name="Sun S."/>
            <person name="Syed K."/>
            <person name="Tsang A."/>
            <person name="Wiebenga A."/>
            <person name="Young D."/>
            <person name="Pisabarro A."/>
            <person name="Eastwood D.C."/>
            <person name="Martin F."/>
            <person name="Cullen D."/>
            <person name="Grigoriev I.V."/>
            <person name="Hibbett D.S."/>
        </authorList>
    </citation>
    <scope>NUCLEOTIDE SEQUENCE</scope>
    <source>
        <strain evidence="3">FP-58527</strain>
    </source>
</reference>
<dbReference type="EMBL" id="KE504262">
    <property type="protein sequence ID" value="EPS93668.1"/>
    <property type="molecule type" value="Genomic_DNA"/>
</dbReference>
<gene>
    <name evidence="2" type="ORF">FOMPIDRAFT_1020461</name>
</gene>
<dbReference type="InParanoid" id="S8DR09"/>
<feature type="compositionally biased region" description="Basic and acidic residues" evidence="1">
    <location>
        <begin position="224"/>
        <end position="242"/>
    </location>
</feature>
<feature type="compositionally biased region" description="Polar residues" evidence="1">
    <location>
        <begin position="41"/>
        <end position="51"/>
    </location>
</feature>
<name>S8DR09_FOMSC</name>
<evidence type="ECO:0000313" key="2">
    <source>
        <dbReference type="EMBL" id="EPS93668.1"/>
    </source>
</evidence>
<feature type="compositionally biased region" description="Basic and acidic residues" evidence="1">
    <location>
        <begin position="373"/>
        <end position="383"/>
    </location>
</feature>
<sequence>MDCSVTFSTPSPSPPSDPAARARSPSGDTDPASEDKRAGTAFNSSFQDSGYSSGGGESIHEEDLNHLHKELSLNPLAEYHFIELFGKDFPHKHKVFGDWFNDKLFPWLTQLKFGGEPTTRTVQLHPVEWFFYDYETQTLTMSVTTKLHAAGANQFYSWNQATLLGPPLIKYTMIQLDSSRATPYTEENEVMEDGKTRLNRKMQVPDSWAACIMNPKYQFRVRHTKDDNDDKDIKAEDNKDNEEHEDNEEEEGSEEEEDGKEEKEAAPFTAPLYSLEVAHSEELGHALYKLTQLSSALADHVLTTVNMVSPLTCRTLVKQEELDIELEFLESDDLGKAGPAGPADAAAAAATPAPADIPDVNVKLEEPDNDIVPPERRSSRLQERPPAPASSSSRSRTTSPPHALSRTLYPAEEAKVISILPVIVVNLQDGAMLDKQTRPRKCKQTVIATANVDVTLFEAPRSPLAFYGSQWAKDGRFLGPERFASILVFPDIEGLEILRKGVANHWGEDDFIKLGYGMGHQEGPEQVKKEYNTFKDMWRHYVLRLQYLYEVFALTTLYGSQSEQSNTWLADVVPKLQAEVEKMPEDSRKGDWGLLYMIESMAVGLVEAAKQMGADSLHGMLSTSNTEPKLAMSVMSSKKRSLADEDMLDVAADSEVALRTFKGLIHGGAKKPRIHQPVVPAFAFTAKGWVDPKVNRLKQTS</sequence>
<accession>S8DR09</accession>
<proteinExistence type="predicted"/>
<feature type="compositionally biased region" description="Acidic residues" evidence="1">
    <location>
        <begin position="243"/>
        <end position="259"/>
    </location>
</feature>
<feature type="region of interest" description="Disordered" evidence="1">
    <location>
        <begin position="335"/>
        <end position="403"/>
    </location>
</feature>
<dbReference type="AlphaFoldDB" id="S8DR09"/>
<feature type="compositionally biased region" description="Low complexity" evidence="1">
    <location>
        <begin position="336"/>
        <end position="359"/>
    </location>
</feature>
<evidence type="ECO:0000313" key="3">
    <source>
        <dbReference type="Proteomes" id="UP000015241"/>
    </source>
</evidence>